<dbReference type="InterPro" id="IPR007696">
    <property type="entry name" value="DNA_mismatch_repair_MutS_core"/>
</dbReference>
<evidence type="ECO:0000256" key="9">
    <source>
        <dbReference type="ARBA" id="ARBA00023254"/>
    </source>
</evidence>
<evidence type="ECO:0000256" key="8">
    <source>
        <dbReference type="ARBA" id="ARBA00023242"/>
    </source>
</evidence>
<organism evidence="14 15">
    <name type="scientific">Aulographum hederae CBS 113979</name>
    <dbReference type="NCBI Taxonomy" id="1176131"/>
    <lineage>
        <taxon>Eukaryota</taxon>
        <taxon>Fungi</taxon>
        <taxon>Dikarya</taxon>
        <taxon>Ascomycota</taxon>
        <taxon>Pezizomycotina</taxon>
        <taxon>Dothideomycetes</taxon>
        <taxon>Pleosporomycetidae</taxon>
        <taxon>Aulographales</taxon>
        <taxon>Aulographaceae</taxon>
    </lineage>
</organism>
<dbReference type="InterPro" id="IPR045076">
    <property type="entry name" value="MutS"/>
</dbReference>
<dbReference type="Pfam" id="PF05192">
    <property type="entry name" value="MutS_III"/>
    <property type="match status" value="1"/>
</dbReference>
<feature type="region of interest" description="Disordered" evidence="12">
    <location>
        <begin position="1"/>
        <end position="113"/>
    </location>
</feature>
<dbReference type="EMBL" id="ML977179">
    <property type="protein sequence ID" value="KAF1982980.1"/>
    <property type="molecule type" value="Genomic_DNA"/>
</dbReference>
<sequence length="1009" mass="111283">MAGSFQPSSRGSRGSSTSRARGWRGSRTSRRSRGTSKGSTRSQGSRQQSTVPSETTSSRVSSTPLPVRRKITFTAPQRSIRPHSAAQSSSRDVQNEHAQSSGTTDPPGTDEDLDDLNEIVMAVDLRDRGTVGCSYYVAREEKLYFMEDMKLGGVEVVDALKLHIEPTIVLVSTRADDTLIDRLDPEARSRGSVEDSDQFSLPFLLEVRPSSEFSYEAAKSRLVNLHMGADDGPHVAFAVPGDVLGTDVHFDEEGGFARRQGQFLRLSGWIDIESRLTVGCAGAVITYLQRRRAAGFLPGDNAASAFFRITAVEMFSLKGSMFINADTLLSLQVIQSETHPHSHNQGPTKGTSGSKEGLSVYGLFHHLARTPQGKYLLRQYFLRPSMDKAIIDERLDTISILLRPDNMAAMDDLVSNLRMIKNVRLVMINLRKGISGGSSKGGVKRGVWATLREFAYHTLKIRDAFQDVSGAERLPVRGKIFEQFEPYLLAQVGRKIQDVIDFEESARELRTCVLPGVDEELDNMKRTYGGLEDLLDKVATNLASEIPQALNINVNVCSFPQIGYLVAVPIDPVTNTSVWEGTAEEPWQRRFNTENRAYYKNRQTLEMDDYFGDLHGQICDKEIEIVHDLAQSILEYEKLLTTVSDICGELDSLLALAQGARQYNLARPQVTEENVIKIEKGRHILQELTVPSYVANDVHLVGGRGAGRSESEMVNIPVSNTSRRLTEDPEDGPSMLILTGPNFSGKSVYLKQVALIIYMAHIGSFVPAERARIGLTDKILTRIATRESVSRIQSAFMIDLQQISIALTLATRRSLLIIDEFGKGTESDDGAGLACGVFEHLLSLGDGRPKVVGATHFHEIFESGFLEPRPALSFGHMDVRIDTEAAEVENQIVYLYSFCKGRSISSFGTCCAAMNGIGPEIIQRAEDLILVAMRDGNPAAAYVKIPQEDVSELEDAEHIARDFLQATMANDPRQLLEDILTVSATTTSRSKWTGAEDTSTENREIGTSS</sequence>
<dbReference type="Gene3D" id="3.40.50.300">
    <property type="entry name" value="P-loop containing nucleotide triphosphate hydrolases"/>
    <property type="match status" value="1"/>
</dbReference>
<feature type="compositionally biased region" description="Low complexity" evidence="12">
    <location>
        <begin position="35"/>
        <end position="50"/>
    </location>
</feature>
<dbReference type="FunFam" id="3.40.50.300:FF:001067">
    <property type="entry name" value="DNA mismatch repair protein MSH5"/>
    <property type="match status" value="1"/>
</dbReference>
<evidence type="ECO:0000256" key="3">
    <source>
        <dbReference type="ARBA" id="ARBA00006271"/>
    </source>
</evidence>
<feature type="region of interest" description="Disordered" evidence="12">
    <location>
        <begin position="987"/>
        <end position="1009"/>
    </location>
</feature>
<protein>
    <recommendedName>
        <fullName evidence="10">DNA mismatch repair protein MSH5</fullName>
    </recommendedName>
    <alternativeName>
        <fullName evidence="11">MutS protein homolog 5</fullName>
    </alternativeName>
</protein>
<evidence type="ECO:0000256" key="12">
    <source>
        <dbReference type="SAM" id="MobiDB-lite"/>
    </source>
</evidence>
<keyword evidence="15" id="KW-1185">Reference proteome</keyword>
<feature type="compositionally biased region" description="Basic and acidic residues" evidence="12">
    <location>
        <begin position="1000"/>
        <end position="1009"/>
    </location>
</feature>
<evidence type="ECO:0000313" key="14">
    <source>
        <dbReference type="EMBL" id="KAF1982980.1"/>
    </source>
</evidence>
<dbReference type="Gene3D" id="1.10.1420.10">
    <property type="match status" value="1"/>
</dbReference>
<evidence type="ECO:0000259" key="13">
    <source>
        <dbReference type="PROSITE" id="PS00486"/>
    </source>
</evidence>
<evidence type="ECO:0000256" key="1">
    <source>
        <dbReference type="ARBA" id="ARBA00004123"/>
    </source>
</evidence>
<gene>
    <name evidence="14" type="ORF">K402DRAFT_339387</name>
</gene>
<evidence type="ECO:0000256" key="5">
    <source>
        <dbReference type="ARBA" id="ARBA00022741"/>
    </source>
</evidence>
<dbReference type="InterPro" id="IPR036187">
    <property type="entry name" value="DNA_mismatch_repair_MutS_sf"/>
</dbReference>
<dbReference type="PANTHER" id="PTHR11361">
    <property type="entry name" value="DNA MISMATCH REPAIR PROTEIN MUTS FAMILY MEMBER"/>
    <property type="match status" value="1"/>
</dbReference>
<dbReference type="GO" id="GO:0005524">
    <property type="term" value="F:ATP binding"/>
    <property type="evidence" value="ECO:0007669"/>
    <property type="project" value="UniProtKB-KW"/>
</dbReference>
<dbReference type="InterPro" id="IPR000432">
    <property type="entry name" value="DNA_mismatch_repair_MutS_C"/>
</dbReference>
<evidence type="ECO:0000313" key="15">
    <source>
        <dbReference type="Proteomes" id="UP000800041"/>
    </source>
</evidence>
<feature type="domain" description="DNA mismatch repair proteins mutS family" evidence="13">
    <location>
        <begin position="814"/>
        <end position="830"/>
    </location>
</feature>
<name>A0A6G1GQA4_9PEZI</name>
<feature type="compositionally biased region" description="Polar residues" evidence="12">
    <location>
        <begin position="85"/>
        <end position="106"/>
    </location>
</feature>
<feature type="compositionally biased region" description="Low complexity" evidence="12">
    <location>
        <begin position="1"/>
        <end position="20"/>
    </location>
</feature>
<dbReference type="GO" id="GO:0005634">
    <property type="term" value="C:nucleus"/>
    <property type="evidence" value="ECO:0007669"/>
    <property type="project" value="UniProtKB-SubCell"/>
</dbReference>
<dbReference type="CDD" id="cd03281">
    <property type="entry name" value="ABC_MSH5_euk"/>
    <property type="match status" value="1"/>
</dbReference>
<dbReference type="PROSITE" id="PS00486">
    <property type="entry name" value="DNA_MISMATCH_REPAIR_2"/>
    <property type="match status" value="1"/>
</dbReference>
<dbReference type="InterPro" id="IPR027417">
    <property type="entry name" value="P-loop_NTPase"/>
</dbReference>
<dbReference type="GO" id="GO:0051026">
    <property type="term" value="P:chiasma assembly"/>
    <property type="evidence" value="ECO:0007669"/>
    <property type="project" value="TreeGrafter"/>
</dbReference>
<accession>A0A6G1GQA4</accession>
<dbReference type="AlphaFoldDB" id="A0A6G1GQA4"/>
<keyword evidence="4" id="KW-0158">Chromosome</keyword>
<dbReference type="SUPFAM" id="SSF52540">
    <property type="entry name" value="P-loop containing nucleoside triphosphate hydrolases"/>
    <property type="match status" value="1"/>
</dbReference>
<dbReference type="InterPro" id="IPR003593">
    <property type="entry name" value="AAA+_ATPase"/>
</dbReference>
<evidence type="ECO:0000256" key="7">
    <source>
        <dbReference type="ARBA" id="ARBA00023125"/>
    </source>
</evidence>
<dbReference type="SMART" id="SM00382">
    <property type="entry name" value="AAA"/>
    <property type="match status" value="1"/>
</dbReference>
<evidence type="ECO:0000256" key="10">
    <source>
        <dbReference type="ARBA" id="ARBA00073549"/>
    </source>
</evidence>
<keyword evidence="7" id="KW-0238">DNA-binding</keyword>
<keyword evidence="9" id="KW-0469">Meiosis</keyword>
<dbReference type="SUPFAM" id="SSF48334">
    <property type="entry name" value="DNA repair protein MutS, domain III"/>
    <property type="match status" value="1"/>
</dbReference>
<dbReference type="GO" id="GO:0006298">
    <property type="term" value="P:mismatch repair"/>
    <property type="evidence" value="ECO:0007669"/>
    <property type="project" value="InterPro"/>
</dbReference>
<dbReference type="GO" id="GO:0005694">
    <property type="term" value="C:chromosome"/>
    <property type="evidence" value="ECO:0007669"/>
    <property type="project" value="UniProtKB-SubCell"/>
</dbReference>
<dbReference type="Pfam" id="PF00488">
    <property type="entry name" value="MutS_V"/>
    <property type="match status" value="1"/>
</dbReference>
<dbReference type="Proteomes" id="UP000800041">
    <property type="component" value="Unassembled WGS sequence"/>
</dbReference>
<comment type="subcellular location">
    <subcellularLocation>
        <location evidence="2">Chromosome</location>
    </subcellularLocation>
    <subcellularLocation>
        <location evidence="1">Nucleus</location>
    </subcellularLocation>
</comment>
<dbReference type="GO" id="GO:0140664">
    <property type="term" value="F:ATP-dependent DNA damage sensor activity"/>
    <property type="evidence" value="ECO:0007669"/>
    <property type="project" value="InterPro"/>
</dbReference>
<dbReference type="PANTHER" id="PTHR11361:SF20">
    <property type="entry name" value="MUTS PROTEIN HOMOLOG 5"/>
    <property type="match status" value="1"/>
</dbReference>
<dbReference type="OrthoDB" id="29596at2759"/>
<evidence type="ECO:0000256" key="11">
    <source>
        <dbReference type="ARBA" id="ARBA00077470"/>
    </source>
</evidence>
<keyword evidence="6" id="KW-0067">ATP-binding</keyword>
<evidence type="ECO:0000256" key="2">
    <source>
        <dbReference type="ARBA" id="ARBA00004286"/>
    </source>
</evidence>
<proteinExistence type="inferred from homology"/>
<feature type="compositionally biased region" description="Basic residues" evidence="12">
    <location>
        <begin position="21"/>
        <end position="34"/>
    </location>
</feature>
<reference evidence="14" key="1">
    <citation type="journal article" date="2020" name="Stud. Mycol.">
        <title>101 Dothideomycetes genomes: a test case for predicting lifestyles and emergence of pathogens.</title>
        <authorList>
            <person name="Haridas S."/>
            <person name="Albert R."/>
            <person name="Binder M."/>
            <person name="Bloem J."/>
            <person name="Labutti K."/>
            <person name="Salamov A."/>
            <person name="Andreopoulos B."/>
            <person name="Baker S."/>
            <person name="Barry K."/>
            <person name="Bills G."/>
            <person name="Bluhm B."/>
            <person name="Cannon C."/>
            <person name="Castanera R."/>
            <person name="Culley D."/>
            <person name="Daum C."/>
            <person name="Ezra D."/>
            <person name="Gonzalez J."/>
            <person name="Henrissat B."/>
            <person name="Kuo A."/>
            <person name="Liang C."/>
            <person name="Lipzen A."/>
            <person name="Lutzoni F."/>
            <person name="Magnuson J."/>
            <person name="Mondo S."/>
            <person name="Nolan M."/>
            <person name="Ohm R."/>
            <person name="Pangilinan J."/>
            <person name="Park H.-J."/>
            <person name="Ramirez L."/>
            <person name="Alfaro M."/>
            <person name="Sun H."/>
            <person name="Tritt A."/>
            <person name="Yoshinaga Y."/>
            <person name="Zwiers L.-H."/>
            <person name="Turgeon B."/>
            <person name="Goodwin S."/>
            <person name="Spatafora J."/>
            <person name="Crous P."/>
            <person name="Grigoriev I."/>
        </authorList>
    </citation>
    <scope>NUCLEOTIDE SEQUENCE</scope>
    <source>
        <strain evidence="14">CBS 113979</strain>
    </source>
</reference>
<keyword evidence="5" id="KW-0547">Nucleotide-binding</keyword>
<evidence type="ECO:0000256" key="4">
    <source>
        <dbReference type="ARBA" id="ARBA00022454"/>
    </source>
</evidence>
<evidence type="ECO:0000256" key="6">
    <source>
        <dbReference type="ARBA" id="ARBA00022840"/>
    </source>
</evidence>
<dbReference type="SMART" id="SM00533">
    <property type="entry name" value="MUTSd"/>
    <property type="match status" value="1"/>
</dbReference>
<keyword evidence="8" id="KW-0539">Nucleus</keyword>
<comment type="similarity">
    <text evidence="3">Belongs to the DNA mismatch repair MutS family.</text>
</comment>
<feature type="compositionally biased region" description="Polar residues" evidence="12">
    <location>
        <begin position="51"/>
        <end position="64"/>
    </location>
</feature>
<dbReference type="GO" id="GO:0030983">
    <property type="term" value="F:mismatched DNA binding"/>
    <property type="evidence" value="ECO:0007669"/>
    <property type="project" value="InterPro"/>
</dbReference>
<dbReference type="SMART" id="SM00534">
    <property type="entry name" value="MUTSac"/>
    <property type="match status" value="1"/>
</dbReference>